<name>W0I0A4_9GAMM</name>
<sequence>MGFPSPAADYVEASLSLDKMCIHRPAATFLMRASEGSIRHGIHQGSIIVVDRSLTPVDGSIVVAEVGGEYALRRYKLYPSRGLERLDYPGRLEGVEEHDGVVGFGVVTYVLNDMRTGEFDDDPCI</sequence>
<dbReference type="InterPro" id="IPR050077">
    <property type="entry name" value="LexA_repressor"/>
</dbReference>
<dbReference type="Gene3D" id="2.10.109.10">
    <property type="entry name" value="Umud Fragment, subunit A"/>
    <property type="match status" value="1"/>
</dbReference>
<dbReference type="RefSeq" id="WP_025423019.1">
    <property type="nucleotide sequence ID" value="NZ_CP006569.1"/>
</dbReference>
<dbReference type="CDD" id="cd06529">
    <property type="entry name" value="S24_LexA-like"/>
    <property type="match status" value="1"/>
</dbReference>
<proteinExistence type="predicted"/>
<feature type="domain" description="Peptidase S24/S26A/S26B/S26C" evidence="1">
    <location>
        <begin position="1"/>
        <end position="77"/>
    </location>
</feature>
<dbReference type="HOGENOM" id="CLU_066192_0_5_6"/>
<evidence type="ECO:0000259" key="1">
    <source>
        <dbReference type="Pfam" id="PF00717"/>
    </source>
</evidence>
<organism evidence="2 3">
    <name type="scientific">Sodalis praecaptivus</name>
    <dbReference type="NCBI Taxonomy" id="1239307"/>
    <lineage>
        <taxon>Bacteria</taxon>
        <taxon>Pseudomonadati</taxon>
        <taxon>Pseudomonadota</taxon>
        <taxon>Gammaproteobacteria</taxon>
        <taxon>Enterobacterales</taxon>
        <taxon>Bruguierivoracaceae</taxon>
        <taxon>Sodalis</taxon>
    </lineage>
</organism>
<dbReference type="PANTHER" id="PTHR33516:SF2">
    <property type="entry name" value="LEXA REPRESSOR-RELATED"/>
    <property type="match status" value="1"/>
</dbReference>
<keyword evidence="3" id="KW-1185">Reference proteome</keyword>
<dbReference type="OrthoDB" id="6505225at2"/>
<dbReference type="EMBL" id="CP006569">
    <property type="protein sequence ID" value="AHF77878.1"/>
    <property type="molecule type" value="Genomic_DNA"/>
</dbReference>
<dbReference type="SUPFAM" id="SSF51306">
    <property type="entry name" value="LexA/Signal peptidase"/>
    <property type="match status" value="1"/>
</dbReference>
<protein>
    <submittedName>
        <fullName evidence="2">HumD protein</fullName>
    </submittedName>
</protein>
<dbReference type="Proteomes" id="UP000019028">
    <property type="component" value="Chromosome"/>
</dbReference>
<dbReference type="InterPro" id="IPR039418">
    <property type="entry name" value="LexA-like"/>
</dbReference>
<evidence type="ECO:0000313" key="2">
    <source>
        <dbReference type="EMBL" id="AHF77878.1"/>
    </source>
</evidence>
<dbReference type="Pfam" id="PF00717">
    <property type="entry name" value="Peptidase_S24"/>
    <property type="match status" value="1"/>
</dbReference>
<reference evidence="2 3" key="1">
    <citation type="journal article" date="2014" name="Genome Biol. Evol.">
        <title>Genome degeneration and adaptation in a nascent stage of symbiosis.</title>
        <authorList>
            <person name="Oakeson K.F."/>
            <person name="Gil R."/>
            <person name="Clayton A.L."/>
            <person name="Dunn D.M."/>
            <person name="von Niederhausern A.C."/>
            <person name="Hamil C."/>
            <person name="Aoyagi A."/>
            <person name="Duval B."/>
            <person name="Baca A."/>
            <person name="Silva F.J."/>
            <person name="Vallier A."/>
            <person name="Jackson D.G."/>
            <person name="Latorre A."/>
            <person name="Weiss R.B."/>
            <person name="Heddi A."/>
            <person name="Moya A."/>
            <person name="Dale C."/>
        </authorList>
    </citation>
    <scope>NUCLEOTIDE SEQUENCE [LARGE SCALE GENOMIC DNA]</scope>
    <source>
        <strain evidence="2 3">HS1</strain>
    </source>
</reference>
<dbReference type="InterPro" id="IPR036286">
    <property type="entry name" value="LexA/Signal_pep-like_sf"/>
</dbReference>
<dbReference type="InterPro" id="IPR015927">
    <property type="entry name" value="Peptidase_S24_S26A/B/C"/>
</dbReference>
<dbReference type="KEGG" id="sod:Sant_2864"/>
<dbReference type="AlphaFoldDB" id="W0I0A4"/>
<evidence type="ECO:0000313" key="3">
    <source>
        <dbReference type="Proteomes" id="UP000019028"/>
    </source>
</evidence>
<dbReference type="PANTHER" id="PTHR33516">
    <property type="entry name" value="LEXA REPRESSOR"/>
    <property type="match status" value="1"/>
</dbReference>
<accession>W0I0A4</accession>
<gene>
    <name evidence="2" type="ORF">Sant_2864</name>
</gene>